<dbReference type="GO" id="GO:0009295">
    <property type="term" value="C:nucleoid"/>
    <property type="evidence" value="ECO:0007669"/>
    <property type="project" value="TreeGrafter"/>
</dbReference>
<feature type="region of interest" description="Disordered" evidence="4">
    <location>
        <begin position="117"/>
        <end position="228"/>
    </location>
</feature>
<dbReference type="PROSITE" id="PS50935">
    <property type="entry name" value="SSB"/>
    <property type="match status" value="1"/>
</dbReference>
<evidence type="ECO:0000256" key="1">
    <source>
        <dbReference type="ARBA" id="ARBA00023125"/>
    </source>
</evidence>
<dbReference type="InterPro" id="IPR012340">
    <property type="entry name" value="NA-bd_OB-fold"/>
</dbReference>
<dbReference type="Pfam" id="PF00436">
    <property type="entry name" value="SSB"/>
    <property type="match status" value="1"/>
</dbReference>
<sequence>MGAANNVQLIGRITRDVEVRKPTHEGGQAAASFTLAVDRDVPKHRSEGQQNSAPTADFISCAAFGARAEALANYTAKGSLLAVHGHIQTRTYKSSEGRIIYVTEVVCDSIRFLETKRPRTDQQSAGSDAGSNAQRPVSAEASNVHDRARSYEEKRSGGYQLYPGSASSAGSSGPRDQSSVESSGWRGYSSNPEQEAPSSHPGDSSRSTGAKDPYPAYPSGFENDDCPF</sequence>
<dbReference type="NCBIfam" id="TIGR00621">
    <property type="entry name" value="ssb"/>
    <property type="match status" value="1"/>
</dbReference>
<gene>
    <name evidence="5" type="primary">ssb</name>
    <name evidence="5" type="ORF">FYJ51_11060</name>
</gene>
<evidence type="ECO:0000256" key="2">
    <source>
        <dbReference type="HAMAP-Rule" id="MF_00984"/>
    </source>
</evidence>
<evidence type="ECO:0000256" key="3">
    <source>
        <dbReference type="RuleBase" id="RU000524"/>
    </source>
</evidence>
<dbReference type="HAMAP" id="MF_00984">
    <property type="entry name" value="SSB"/>
    <property type="match status" value="1"/>
</dbReference>
<dbReference type="EMBL" id="VUMN01000032">
    <property type="protein sequence ID" value="MSS59429.1"/>
    <property type="molecule type" value="Genomic_DNA"/>
</dbReference>
<dbReference type="PANTHER" id="PTHR10302">
    <property type="entry name" value="SINGLE-STRANDED DNA-BINDING PROTEIN"/>
    <property type="match status" value="1"/>
</dbReference>
<dbReference type="Gene3D" id="2.40.50.140">
    <property type="entry name" value="Nucleic acid-binding proteins"/>
    <property type="match status" value="1"/>
</dbReference>
<evidence type="ECO:0000313" key="6">
    <source>
        <dbReference type="Proteomes" id="UP000461880"/>
    </source>
</evidence>
<dbReference type="RefSeq" id="WP_154505674.1">
    <property type="nucleotide sequence ID" value="NZ_VUMN01000032.1"/>
</dbReference>
<evidence type="ECO:0000256" key="4">
    <source>
        <dbReference type="SAM" id="MobiDB-lite"/>
    </source>
</evidence>
<proteinExistence type="inferred from homology"/>
<feature type="compositionally biased region" description="Polar residues" evidence="4">
    <location>
        <begin position="174"/>
        <end position="208"/>
    </location>
</feature>
<dbReference type="PANTHER" id="PTHR10302:SF27">
    <property type="entry name" value="SINGLE-STRANDED DNA-BINDING PROTEIN"/>
    <property type="match status" value="1"/>
</dbReference>
<feature type="compositionally biased region" description="Basic and acidic residues" evidence="4">
    <location>
        <begin position="143"/>
        <end position="156"/>
    </location>
</feature>
<accession>A0A7X2NTT6</accession>
<dbReference type="GO" id="GO:0006260">
    <property type="term" value="P:DNA replication"/>
    <property type="evidence" value="ECO:0007669"/>
    <property type="project" value="InterPro"/>
</dbReference>
<feature type="compositionally biased region" description="Polar residues" evidence="4">
    <location>
        <begin position="121"/>
        <end position="135"/>
    </location>
</feature>
<organism evidence="5 6">
    <name type="scientific">Stecheria intestinalis</name>
    <dbReference type="NCBI Taxonomy" id="2606630"/>
    <lineage>
        <taxon>Bacteria</taxon>
        <taxon>Bacillati</taxon>
        <taxon>Bacillota</taxon>
        <taxon>Erysipelotrichia</taxon>
        <taxon>Erysipelotrichales</taxon>
        <taxon>Erysipelotrichaceae</taxon>
        <taxon>Stecheria</taxon>
    </lineage>
</organism>
<keyword evidence="1 2" id="KW-0238">DNA-binding</keyword>
<name>A0A7X2NTT6_9FIRM</name>
<dbReference type="SUPFAM" id="SSF50249">
    <property type="entry name" value="Nucleic acid-binding proteins"/>
    <property type="match status" value="1"/>
</dbReference>
<dbReference type="InterPro" id="IPR011344">
    <property type="entry name" value="ssDNA-bd"/>
</dbReference>
<feature type="compositionally biased region" description="Low complexity" evidence="4">
    <location>
        <begin position="164"/>
        <end position="173"/>
    </location>
</feature>
<comment type="caution">
    <text evidence="5">The sequence shown here is derived from an EMBL/GenBank/DDBJ whole genome shotgun (WGS) entry which is preliminary data.</text>
</comment>
<reference evidence="5 6" key="1">
    <citation type="submission" date="2019-08" db="EMBL/GenBank/DDBJ databases">
        <title>In-depth cultivation of the pig gut microbiome towards novel bacterial diversity and tailored functional studies.</title>
        <authorList>
            <person name="Wylensek D."/>
            <person name="Hitch T.C.A."/>
            <person name="Clavel T."/>
        </authorList>
    </citation>
    <scope>NUCLEOTIDE SEQUENCE [LARGE SCALE GENOMIC DNA]</scope>
    <source>
        <strain evidence="5 6">Oil+RF-744-GAM-WT-6</strain>
    </source>
</reference>
<dbReference type="GO" id="GO:0003697">
    <property type="term" value="F:single-stranded DNA binding"/>
    <property type="evidence" value="ECO:0007669"/>
    <property type="project" value="UniProtKB-UniRule"/>
</dbReference>
<protein>
    <recommendedName>
        <fullName evidence="2 3">Single-stranded DNA-binding protein</fullName>
        <shortName evidence="2">SSB</shortName>
    </recommendedName>
</protein>
<comment type="caution">
    <text evidence="2">Lacks conserved residue(s) required for the propagation of feature annotation.</text>
</comment>
<keyword evidence="6" id="KW-1185">Reference proteome</keyword>
<dbReference type="InterPro" id="IPR000424">
    <property type="entry name" value="Primosome_PriB/ssb"/>
</dbReference>
<dbReference type="CDD" id="cd04496">
    <property type="entry name" value="SSB_OBF"/>
    <property type="match status" value="1"/>
</dbReference>
<dbReference type="AlphaFoldDB" id="A0A7X2NTT6"/>
<comment type="subunit">
    <text evidence="2">Homotetramer.</text>
</comment>
<evidence type="ECO:0000313" key="5">
    <source>
        <dbReference type="EMBL" id="MSS59429.1"/>
    </source>
</evidence>
<dbReference type="Proteomes" id="UP000461880">
    <property type="component" value="Unassembled WGS sequence"/>
</dbReference>